<gene>
    <name evidence="1" type="ORF">GCM10014713_59420</name>
</gene>
<organism evidence="1 2">
    <name type="scientific">Streptomyces purpureus</name>
    <dbReference type="NCBI Taxonomy" id="1951"/>
    <lineage>
        <taxon>Bacteria</taxon>
        <taxon>Bacillati</taxon>
        <taxon>Actinomycetota</taxon>
        <taxon>Actinomycetes</taxon>
        <taxon>Kitasatosporales</taxon>
        <taxon>Streptomycetaceae</taxon>
        <taxon>Streptomyces</taxon>
    </lineage>
</organism>
<sequence length="92" mass="9534">MLISSGEAADPAGVVISTVSLAGRAWGAFRSCVMGVQIHSTGLTERGLGRSKVVPWCAISAVTTRDSPGLAMAWPWLSLPGLTLKNGEHIAC</sequence>
<evidence type="ECO:0000313" key="2">
    <source>
        <dbReference type="Proteomes" id="UP000619486"/>
    </source>
</evidence>
<evidence type="ECO:0000313" key="1">
    <source>
        <dbReference type="EMBL" id="GGT57960.1"/>
    </source>
</evidence>
<accession>A0A918HG10</accession>
<dbReference type="AlphaFoldDB" id="A0A918HG10"/>
<reference evidence="1" key="1">
    <citation type="journal article" date="2014" name="Int. J. Syst. Evol. Microbiol.">
        <title>Complete genome sequence of Corynebacterium casei LMG S-19264T (=DSM 44701T), isolated from a smear-ripened cheese.</title>
        <authorList>
            <consortium name="US DOE Joint Genome Institute (JGI-PGF)"/>
            <person name="Walter F."/>
            <person name="Albersmeier A."/>
            <person name="Kalinowski J."/>
            <person name="Ruckert C."/>
        </authorList>
    </citation>
    <scope>NUCLEOTIDE SEQUENCE</scope>
    <source>
        <strain evidence="1">JCM 3172</strain>
    </source>
</reference>
<reference evidence="1" key="2">
    <citation type="submission" date="2020-09" db="EMBL/GenBank/DDBJ databases">
        <authorList>
            <person name="Sun Q."/>
            <person name="Ohkuma M."/>
        </authorList>
    </citation>
    <scope>NUCLEOTIDE SEQUENCE</scope>
    <source>
        <strain evidence="1">JCM 3172</strain>
    </source>
</reference>
<name>A0A918HG10_9ACTN</name>
<comment type="caution">
    <text evidence="1">The sequence shown here is derived from an EMBL/GenBank/DDBJ whole genome shotgun (WGS) entry which is preliminary data.</text>
</comment>
<proteinExistence type="predicted"/>
<keyword evidence="2" id="KW-1185">Reference proteome</keyword>
<dbReference type="EMBL" id="BMQQ01000032">
    <property type="protein sequence ID" value="GGT57960.1"/>
    <property type="molecule type" value="Genomic_DNA"/>
</dbReference>
<dbReference type="Proteomes" id="UP000619486">
    <property type="component" value="Unassembled WGS sequence"/>
</dbReference>
<protein>
    <submittedName>
        <fullName evidence="1">Uncharacterized protein</fullName>
    </submittedName>
</protein>